<comment type="caution">
    <text evidence="2">The sequence shown here is derived from an EMBL/GenBank/DDBJ whole genome shotgun (WGS) entry which is preliminary data.</text>
</comment>
<name>A0ABW6AQ36_9BACT</name>
<keyword evidence="1" id="KW-1133">Transmembrane helix</keyword>
<evidence type="ECO:0000313" key="2">
    <source>
        <dbReference type="EMBL" id="MFD2937391.1"/>
    </source>
</evidence>
<organism evidence="2 3">
    <name type="scientific">Spirosoma flavum</name>
    <dbReference type="NCBI Taxonomy" id="2048557"/>
    <lineage>
        <taxon>Bacteria</taxon>
        <taxon>Pseudomonadati</taxon>
        <taxon>Bacteroidota</taxon>
        <taxon>Cytophagia</taxon>
        <taxon>Cytophagales</taxon>
        <taxon>Cytophagaceae</taxon>
        <taxon>Spirosoma</taxon>
    </lineage>
</organism>
<feature type="transmembrane region" description="Helical" evidence="1">
    <location>
        <begin position="181"/>
        <end position="199"/>
    </location>
</feature>
<evidence type="ECO:0000313" key="3">
    <source>
        <dbReference type="Proteomes" id="UP001597512"/>
    </source>
</evidence>
<keyword evidence="1" id="KW-0472">Membrane</keyword>
<dbReference type="RefSeq" id="WP_381507365.1">
    <property type="nucleotide sequence ID" value="NZ_JBHUOM010000026.1"/>
</dbReference>
<protein>
    <submittedName>
        <fullName evidence="2">Uncharacterized protein</fullName>
    </submittedName>
</protein>
<gene>
    <name evidence="2" type="ORF">ACFS25_26700</name>
</gene>
<reference evidence="3" key="1">
    <citation type="journal article" date="2019" name="Int. J. Syst. Evol. Microbiol.">
        <title>The Global Catalogue of Microorganisms (GCM) 10K type strain sequencing project: providing services to taxonomists for standard genome sequencing and annotation.</title>
        <authorList>
            <consortium name="The Broad Institute Genomics Platform"/>
            <consortium name="The Broad Institute Genome Sequencing Center for Infectious Disease"/>
            <person name="Wu L."/>
            <person name="Ma J."/>
        </authorList>
    </citation>
    <scope>NUCLEOTIDE SEQUENCE [LARGE SCALE GENOMIC DNA]</scope>
    <source>
        <strain evidence="3">KCTC 52490</strain>
    </source>
</reference>
<keyword evidence="3" id="KW-1185">Reference proteome</keyword>
<dbReference type="Proteomes" id="UP001597512">
    <property type="component" value="Unassembled WGS sequence"/>
</dbReference>
<keyword evidence="1" id="KW-0812">Transmembrane</keyword>
<evidence type="ECO:0000256" key="1">
    <source>
        <dbReference type="SAM" id="Phobius"/>
    </source>
</evidence>
<proteinExistence type="predicted"/>
<sequence length="200" mass="22695">METKFTKITVTVEAVNDELKRQKSDEVLTSLVIKEVAVSEEELRDMQAVIERMDTFRKFYITFKTAAGRSDSGDSFFLKSTLPFTPKVVAGHVIKELTYNQLPKAERDAIREENFRYEQRLTLILALVVFILSGLIQWVSGHVASPSVFFQYATPVRYTVSGLALGSILYFVHNPGPGRRPYSYLLIGFAFAWLIAMLLT</sequence>
<dbReference type="EMBL" id="JBHUOM010000026">
    <property type="protein sequence ID" value="MFD2937391.1"/>
    <property type="molecule type" value="Genomic_DNA"/>
</dbReference>
<accession>A0ABW6AQ36</accession>
<feature type="transmembrane region" description="Helical" evidence="1">
    <location>
        <begin position="121"/>
        <end position="140"/>
    </location>
</feature>
<feature type="transmembrane region" description="Helical" evidence="1">
    <location>
        <begin position="152"/>
        <end position="172"/>
    </location>
</feature>